<accession>A0ABT1E9J4</accession>
<comment type="caution">
    <text evidence="7">The sequence shown here is derived from an EMBL/GenBank/DDBJ whole genome shotgun (WGS) entry which is preliminary data.</text>
</comment>
<dbReference type="InterPro" id="IPR036804">
    <property type="entry name" value="CheR_N_sf"/>
</dbReference>
<evidence type="ECO:0000259" key="6">
    <source>
        <dbReference type="PROSITE" id="PS50123"/>
    </source>
</evidence>
<dbReference type="Pfam" id="PF03705">
    <property type="entry name" value="CheR_N"/>
    <property type="match status" value="1"/>
</dbReference>
<dbReference type="Pfam" id="PF01739">
    <property type="entry name" value="CheR"/>
    <property type="match status" value="1"/>
</dbReference>
<proteinExistence type="predicted"/>
<dbReference type="PANTHER" id="PTHR24422:SF19">
    <property type="entry name" value="CHEMOTAXIS PROTEIN METHYLTRANSFERASE"/>
    <property type="match status" value="1"/>
</dbReference>
<feature type="domain" description="CheR-type methyltransferase" evidence="6">
    <location>
        <begin position="1"/>
        <end position="270"/>
    </location>
</feature>
<keyword evidence="5" id="KW-0949">S-adenosyl-L-methionine</keyword>
<dbReference type="SUPFAM" id="SSF47757">
    <property type="entry name" value="Chemotaxis receptor methyltransferase CheR, N-terminal domain"/>
    <property type="match status" value="1"/>
</dbReference>
<dbReference type="InterPro" id="IPR022641">
    <property type="entry name" value="CheR_N"/>
</dbReference>
<keyword evidence="8" id="KW-1185">Reference proteome</keyword>
<dbReference type="SUPFAM" id="SSF53335">
    <property type="entry name" value="S-adenosyl-L-methionine-dependent methyltransferases"/>
    <property type="match status" value="1"/>
</dbReference>
<dbReference type="EC" id="2.1.1.80" evidence="2"/>
<keyword evidence="4" id="KW-0808">Transferase</keyword>
<dbReference type="Gene3D" id="3.40.50.150">
    <property type="entry name" value="Vaccinia Virus protein VP39"/>
    <property type="match status" value="1"/>
</dbReference>
<keyword evidence="3" id="KW-0489">Methyltransferase</keyword>
<gene>
    <name evidence="7" type="ORF">NK125_08715</name>
</gene>
<dbReference type="RefSeq" id="WP_262066278.1">
    <property type="nucleotide sequence ID" value="NZ_JAMXOD010000011.1"/>
</dbReference>
<evidence type="ECO:0000256" key="1">
    <source>
        <dbReference type="ARBA" id="ARBA00001541"/>
    </source>
</evidence>
<comment type="catalytic activity">
    <reaction evidence="1">
        <text>L-glutamyl-[protein] + S-adenosyl-L-methionine = [protein]-L-glutamate 5-O-methyl ester + S-adenosyl-L-homocysteine</text>
        <dbReference type="Rhea" id="RHEA:24452"/>
        <dbReference type="Rhea" id="RHEA-COMP:10208"/>
        <dbReference type="Rhea" id="RHEA-COMP:10311"/>
        <dbReference type="ChEBI" id="CHEBI:29973"/>
        <dbReference type="ChEBI" id="CHEBI:57856"/>
        <dbReference type="ChEBI" id="CHEBI:59789"/>
        <dbReference type="ChEBI" id="CHEBI:82795"/>
        <dbReference type="EC" id="2.1.1.80"/>
    </reaction>
</comment>
<dbReference type="InterPro" id="IPR022642">
    <property type="entry name" value="CheR_C"/>
</dbReference>
<evidence type="ECO:0000256" key="5">
    <source>
        <dbReference type="ARBA" id="ARBA00022691"/>
    </source>
</evidence>
<organism evidence="7 8">
    <name type="scientific">Aequitasia blattaphilus</name>
    <dbReference type="NCBI Taxonomy" id="2949332"/>
    <lineage>
        <taxon>Bacteria</taxon>
        <taxon>Bacillati</taxon>
        <taxon>Bacillota</taxon>
        <taxon>Clostridia</taxon>
        <taxon>Lachnospirales</taxon>
        <taxon>Lachnospiraceae</taxon>
        <taxon>Aequitasia</taxon>
    </lineage>
</organism>
<dbReference type="PIRSF" id="PIRSF000410">
    <property type="entry name" value="CheR"/>
    <property type="match status" value="1"/>
</dbReference>
<sequence>MFDINNQDFTRLVSFVKENYGINLINKRQLITGRLSPVLSGMGYTNFTDYVDHILNNSEKEDIDLLLNRLTTNYTFFMREVNHFEYFMDTVLPWLEKTKKDKTLSIWSAGCSSGQEPYTLSMLMKEYFGSAFSNWDTRILATDISLQALSLAQKAVYSGESLESMPKDFKSKYFTKTSTPNQYQVVSEIRENVLFRTFNLMEPIQFKRRFDVIFCRNVMIYFDQTTKDNLCKRFFNATNQGGYLFIGHSENITSQNLPYEHVMPSTYRKP</sequence>
<protein>
    <recommendedName>
        <fullName evidence="2">protein-glutamate O-methyltransferase</fullName>
        <ecNumber evidence="2">2.1.1.80</ecNumber>
    </recommendedName>
</protein>
<dbReference type="InterPro" id="IPR050903">
    <property type="entry name" value="Bact_Chemotaxis_MeTrfase"/>
</dbReference>
<evidence type="ECO:0000313" key="7">
    <source>
        <dbReference type="EMBL" id="MCP1102492.1"/>
    </source>
</evidence>
<dbReference type="InterPro" id="IPR029063">
    <property type="entry name" value="SAM-dependent_MTases_sf"/>
</dbReference>
<reference evidence="7 8" key="1">
    <citation type="journal article" date="2022" name="Genome Biol. Evol.">
        <title>Host diet, physiology and behaviors set the stage for Lachnospiraceae cladogenesis.</title>
        <authorList>
            <person name="Vera-Ponce De Leon A."/>
            <person name="Schneider M."/>
            <person name="Jahnes B.C."/>
            <person name="Sadowski V."/>
            <person name="Camuy-Velez L.A."/>
            <person name="Duan J."/>
            <person name="Sabree Z.L."/>
        </authorList>
    </citation>
    <scope>NUCLEOTIDE SEQUENCE [LARGE SCALE GENOMIC DNA]</scope>
    <source>
        <strain evidence="7 8">PAL113</strain>
    </source>
</reference>
<dbReference type="EMBL" id="JAMZFW010000011">
    <property type="protein sequence ID" value="MCP1102492.1"/>
    <property type="molecule type" value="Genomic_DNA"/>
</dbReference>
<dbReference type="Proteomes" id="UP001523566">
    <property type="component" value="Unassembled WGS sequence"/>
</dbReference>
<dbReference type="PROSITE" id="PS50123">
    <property type="entry name" value="CHER"/>
    <property type="match status" value="1"/>
</dbReference>
<name>A0ABT1E9J4_9FIRM</name>
<dbReference type="InterPro" id="IPR000780">
    <property type="entry name" value="CheR_MeTrfase"/>
</dbReference>
<evidence type="ECO:0000313" key="8">
    <source>
        <dbReference type="Proteomes" id="UP001523566"/>
    </source>
</evidence>
<dbReference type="SMART" id="SM00138">
    <property type="entry name" value="MeTrc"/>
    <property type="match status" value="1"/>
</dbReference>
<dbReference type="PANTHER" id="PTHR24422">
    <property type="entry name" value="CHEMOTAXIS PROTEIN METHYLTRANSFERASE"/>
    <property type="match status" value="1"/>
</dbReference>
<evidence type="ECO:0000256" key="2">
    <source>
        <dbReference type="ARBA" id="ARBA00012534"/>
    </source>
</evidence>
<dbReference type="Gene3D" id="1.10.155.10">
    <property type="entry name" value="Chemotaxis receptor methyltransferase CheR, N-terminal domain"/>
    <property type="match status" value="1"/>
</dbReference>
<evidence type="ECO:0000256" key="3">
    <source>
        <dbReference type="ARBA" id="ARBA00022603"/>
    </source>
</evidence>
<dbReference type="InterPro" id="IPR026024">
    <property type="entry name" value="Chemotaxis_MeTrfase_CheR"/>
</dbReference>
<evidence type="ECO:0000256" key="4">
    <source>
        <dbReference type="ARBA" id="ARBA00022679"/>
    </source>
</evidence>
<dbReference type="PRINTS" id="PR00996">
    <property type="entry name" value="CHERMTFRASE"/>
</dbReference>